<gene>
    <name evidence="2" type="ORF">P344_03170</name>
</gene>
<dbReference type="PATRIC" id="fig|838561.3.peg.619"/>
<evidence type="ECO:0000313" key="3">
    <source>
        <dbReference type="Proteomes" id="UP000019260"/>
    </source>
</evidence>
<dbReference type="RefSeq" id="WP_025317324.1">
    <property type="nucleotide sequence ID" value="NZ_CP002082.1"/>
</dbReference>
<protein>
    <submittedName>
        <fullName evidence="2">Uncharacterized protein</fullName>
    </submittedName>
</protein>
<dbReference type="KEGG" id="smia:P344_03170"/>
<dbReference type="HOGENOM" id="CLU_2829057_0_0_14"/>
<evidence type="ECO:0000313" key="2">
    <source>
        <dbReference type="EMBL" id="AHI57978.1"/>
    </source>
</evidence>
<reference evidence="2 3" key="1">
    <citation type="submission" date="2013-09" db="EMBL/GenBank/DDBJ databases">
        <title>Complete genome sequence of Spiroplasma mirum suckling mouse cataract agent.</title>
        <authorList>
            <person name="Landry C.A."/>
            <person name="Bastian F.O."/>
            <person name="Thune R.L."/>
        </authorList>
    </citation>
    <scope>NUCLEOTIDE SEQUENCE [LARGE SCALE GENOMIC DNA]</scope>
    <source>
        <strain evidence="2 3">SMCA</strain>
    </source>
</reference>
<dbReference type="Proteomes" id="UP000019260">
    <property type="component" value="Chromosome"/>
</dbReference>
<keyword evidence="3" id="KW-1185">Reference proteome</keyword>
<sequence>MTSLSACKNTANSTTSHKPTPPPIDPDDNNNGEDENPHETVVIHSEINGYDQKKEALTKFTKTSCF</sequence>
<evidence type="ECO:0000256" key="1">
    <source>
        <dbReference type="SAM" id="MobiDB-lite"/>
    </source>
</evidence>
<feature type="region of interest" description="Disordered" evidence="1">
    <location>
        <begin position="1"/>
        <end position="39"/>
    </location>
</feature>
<dbReference type="EMBL" id="CP006720">
    <property type="protein sequence ID" value="AHI57978.1"/>
    <property type="molecule type" value="Genomic_DNA"/>
</dbReference>
<proteinExistence type="predicted"/>
<organism evidence="2 3">
    <name type="scientific">Spiroplasma mirum ATCC 29335</name>
    <dbReference type="NCBI Taxonomy" id="838561"/>
    <lineage>
        <taxon>Bacteria</taxon>
        <taxon>Bacillati</taxon>
        <taxon>Mycoplasmatota</taxon>
        <taxon>Mollicutes</taxon>
        <taxon>Entomoplasmatales</taxon>
        <taxon>Spiroplasmataceae</taxon>
        <taxon>Spiroplasma</taxon>
    </lineage>
</organism>
<name>W0GL26_9MOLU</name>
<feature type="compositionally biased region" description="Acidic residues" evidence="1">
    <location>
        <begin position="25"/>
        <end position="36"/>
    </location>
</feature>
<dbReference type="KEGG" id="smir:SMM_0538"/>
<dbReference type="AlphaFoldDB" id="W0GL26"/>
<accession>W0GL26</accession>
<feature type="compositionally biased region" description="Polar residues" evidence="1">
    <location>
        <begin position="1"/>
        <end position="18"/>
    </location>
</feature>